<feature type="domain" description="Thioredoxin" evidence="3">
    <location>
        <begin position="326"/>
        <end position="474"/>
    </location>
</feature>
<dbReference type="OrthoDB" id="1272911at2"/>
<evidence type="ECO:0000313" key="5">
    <source>
        <dbReference type="Proteomes" id="UP000191112"/>
    </source>
</evidence>
<gene>
    <name evidence="4" type="ORF">SAMN05660477_03035</name>
</gene>
<organism evidence="4 5">
    <name type="scientific">Soonwooa buanensis</name>
    <dbReference type="NCBI Taxonomy" id="619805"/>
    <lineage>
        <taxon>Bacteria</taxon>
        <taxon>Pseudomonadati</taxon>
        <taxon>Bacteroidota</taxon>
        <taxon>Flavobacteriia</taxon>
        <taxon>Flavobacteriales</taxon>
        <taxon>Weeksellaceae</taxon>
        <taxon>Chryseobacterium group</taxon>
        <taxon>Soonwooa</taxon>
    </lineage>
</organism>
<dbReference type="InterPro" id="IPR013766">
    <property type="entry name" value="Thioredoxin_domain"/>
</dbReference>
<dbReference type="Proteomes" id="UP000191112">
    <property type="component" value="Unassembled WGS sequence"/>
</dbReference>
<evidence type="ECO:0000256" key="1">
    <source>
        <dbReference type="SAM" id="MobiDB-lite"/>
    </source>
</evidence>
<protein>
    <submittedName>
        <fullName evidence="4">Cytochrome oxidase Cu insertion factor, SCO1/SenC/PrrC family</fullName>
    </submittedName>
</protein>
<dbReference type="EMBL" id="FUYZ01000015">
    <property type="protein sequence ID" value="SKC10442.1"/>
    <property type="molecule type" value="Genomic_DNA"/>
</dbReference>
<reference evidence="4 5" key="1">
    <citation type="submission" date="2017-02" db="EMBL/GenBank/DDBJ databases">
        <authorList>
            <person name="Peterson S.W."/>
        </authorList>
    </citation>
    <scope>NUCLEOTIDE SEQUENCE [LARGE SCALE GENOMIC DNA]</scope>
    <source>
        <strain evidence="4 5">DSM 22323</strain>
    </source>
</reference>
<evidence type="ECO:0000259" key="3">
    <source>
        <dbReference type="PROSITE" id="PS51352"/>
    </source>
</evidence>
<dbReference type="InterPro" id="IPR036249">
    <property type="entry name" value="Thioredoxin-like_sf"/>
</dbReference>
<keyword evidence="2" id="KW-0732">Signal</keyword>
<dbReference type="PROSITE" id="PS51352">
    <property type="entry name" value="THIOREDOXIN_2"/>
    <property type="match status" value="1"/>
</dbReference>
<feature type="region of interest" description="Disordered" evidence="1">
    <location>
        <begin position="480"/>
        <end position="505"/>
    </location>
</feature>
<evidence type="ECO:0000256" key="2">
    <source>
        <dbReference type="SAM" id="SignalP"/>
    </source>
</evidence>
<dbReference type="AlphaFoldDB" id="A0A1T5GPT1"/>
<proteinExistence type="predicted"/>
<dbReference type="InterPro" id="IPR050553">
    <property type="entry name" value="Thioredoxin_ResA/DsbE_sf"/>
</dbReference>
<dbReference type="GO" id="GO:0016491">
    <property type="term" value="F:oxidoreductase activity"/>
    <property type="evidence" value="ECO:0007669"/>
    <property type="project" value="InterPro"/>
</dbReference>
<name>A0A1T5GPT1_9FLAO</name>
<sequence length="505" mass="55507">MKRILFLCMIALFAVSCSKKVKVSGVIKNGSPLERVEFIDASGVATLPLINMGVDAKGNFTGEFEAPKNGMYAMTYAGQMAFVYLKKGQSLNISGDAMSFPNVFTIQGDAKANNDFLKETQAYMEQYLGKLDMSIISKDEKSFLTQVKKINDDLTKNIDDAASKTKADSDVVTLKKDELKTHILTFLSQYEANHGEAVQQPNFKVSTAFKDYTKSLEADGDKMIKNLPLYRNYLLNKIGNDFQKFALAQSDKNTASMSSIFAKYLKGKSEYSQDTKDYLLAFVISKFDLNPFADNTEAIIKVADDNIKNAEVKKDLKAAFDAVYGLKKGTDAPASALLKTDGKSTTLADFKGKPTLVVTYASWNPYIAQSTIPVLKEVVEYYKSKMNIVLVNLDDTKAQFDKTYPTLMKGISGVNVYAEGGLNSKFAKDYSVFGFKIPGFTLLDKDGKIAGPTYYNLGEQKFIEMLSKLTGIAAPAAPEAQVAPDWNGQQTAPAPQPEAAQPQTK</sequence>
<dbReference type="SUPFAM" id="SSF52833">
    <property type="entry name" value="Thioredoxin-like"/>
    <property type="match status" value="1"/>
</dbReference>
<dbReference type="Pfam" id="PF08534">
    <property type="entry name" value="Redoxin"/>
    <property type="match status" value="1"/>
</dbReference>
<feature type="chain" id="PRO_5012775404" evidence="2">
    <location>
        <begin position="20"/>
        <end position="505"/>
    </location>
</feature>
<accession>A0A1T5GPT1</accession>
<dbReference type="RefSeq" id="WP_079668249.1">
    <property type="nucleotide sequence ID" value="NZ_FUYZ01000015.1"/>
</dbReference>
<dbReference type="STRING" id="619805.SAMN05660477_03035"/>
<keyword evidence="5" id="KW-1185">Reference proteome</keyword>
<dbReference type="PANTHER" id="PTHR42852:SF13">
    <property type="entry name" value="PROTEIN DIPZ"/>
    <property type="match status" value="1"/>
</dbReference>
<dbReference type="CDD" id="cd02966">
    <property type="entry name" value="TlpA_like_family"/>
    <property type="match status" value="1"/>
</dbReference>
<dbReference type="InterPro" id="IPR013740">
    <property type="entry name" value="Redoxin"/>
</dbReference>
<evidence type="ECO:0000313" key="4">
    <source>
        <dbReference type="EMBL" id="SKC10442.1"/>
    </source>
</evidence>
<dbReference type="Gene3D" id="3.40.30.10">
    <property type="entry name" value="Glutaredoxin"/>
    <property type="match status" value="1"/>
</dbReference>
<dbReference type="PROSITE" id="PS51257">
    <property type="entry name" value="PROKAR_LIPOPROTEIN"/>
    <property type="match status" value="1"/>
</dbReference>
<dbReference type="PANTHER" id="PTHR42852">
    <property type="entry name" value="THIOL:DISULFIDE INTERCHANGE PROTEIN DSBE"/>
    <property type="match status" value="1"/>
</dbReference>
<feature type="signal peptide" evidence="2">
    <location>
        <begin position="1"/>
        <end position="19"/>
    </location>
</feature>